<dbReference type="OrthoDB" id="10029313at2759"/>
<evidence type="ECO:0000313" key="2">
    <source>
        <dbReference type="Proteomes" id="UP000272942"/>
    </source>
</evidence>
<name>A0A183B281_9TREM</name>
<dbReference type="Proteomes" id="UP000272942">
    <property type="component" value="Unassembled WGS sequence"/>
</dbReference>
<dbReference type="EMBL" id="UZAN01054797">
    <property type="protein sequence ID" value="VDP90588.1"/>
    <property type="molecule type" value="Genomic_DNA"/>
</dbReference>
<organism evidence="3">
    <name type="scientific">Echinostoma caproni</name>
    <dbReference type="NCBI Taxonomy" id="27848"/>
    <lineage>
        <taxon>Eukaryota</taxon>
        <taxon>Metazoa</taxon>
        <taxon>Spiralia</taxon>
        <taxon>Lophotrochozoa</taxon>
        <taxon>Platyhelminthes</taxon>
        <taxon>Trematoda</taxon>
        <taxon>Digenea</taxon>
        <taxon>Plagiorchiida</taxon>
        <taxon>Echinostomata</taxon>
        <taxon>Echinostomatoidea</taxon>
        <taxon>Echinostomatidae</taxon>
        <taxon>Echinostoma</taxon>
    </lineage>
</organism>
<evidence type="ECO:0000313" key="1">
    <source>
        <dbReference type="EMBL" id="VDP90588.1"/>
    </source>
</evidence>
<keyword evidence="2" id="KW-1185">Reference proteome</keyword>
<reference evidence="1 2" key="2">
    <citation type="submission" date="2018-11" db="EMBL/GenBank/DDBJ databases">
        <authorList>
            <consortium name="Pathogen Informatics"/>
        </authorList>
    </citation>
    <scope>NUCLEOTIDE SEQUENCE [LARGE SCALE GENOMIC DNA]</scope>
    <source>
        <strain evidence="1 2">Egypt</strain>
    </source>
</reference>
<dbReference type="PANTHER" id="PTHR21301:SF10">
    <property type="entry name" value="REVERSE TRANSCRIPTASE DOMAIN-CONTAINING PROTEIN"/>
    <property type="match status" value="1"/>
</dbReference>
<protein>
    <submittedName>
        <fullName evidence="3">Reverse transcriptase domain-containing protein</fullName>
    </submittedName>
</protein>
<sequence>MVSSFPKDLSKFVLNMSSCKLSRLHLESLSCGLNYCDPRQKSNRIDSQAKMEAFFDNFSTLQPTNEDTLGWFKAKLVDIEHQYRTTSMRQRTIMTKAHLRALKELKSNENMAVLRPDKGSGVVVMDKIYGLQKLHKEDIPLRPIMSMCNSPQHKLAKWLAETRKPVRDSISQYNLKDSFQLCTFLEDKSIQNKHMVTMDVSALFTNVPLLETIAIISQTMEDKNIHVGLPADELERLLLLCP</sequence>
<evidence type="ECO:0000313" key="3">
    <source>
        <dbReference type="WBParaSite" id="ECPE_0001335501-mRNA-1"/>
    </source>
</evidence>
<reference evidence="3" key="1">
    <citation type="submission" date="2016-06" db="UniProtKB">
        <authorList>
            <consortium name="WormBaseParasite"/>
        </authorList>
    </citation>
    <scope>IDENTIFICATION</scope>
</reference>
<proteinExistence type="predicted"/>
<dbReference type="WBParaSite" id="ECPE_0001335501-mRNA-1">
    <property type="protein sequence ID" value="ECPE_0001335501-mRNA-1"/>
    <property type="gene ID" value="ECPE_0001335501"/>
</dbReference>
<dbReference type="PANTHER" id="PTHR21301">
    <property type="entry name" value="REVERSE TRANSCRIPTASE"/>
    <property type="match status" value="1"/>
</dbReference>
<dbReference type="AlphaFoldDB" id="A0A183B281"/>
<gene>
    <name evidence="1" type="ORF">ECPE_LOCUS13316</name>
</gene>
<accession>A0A183B281</accession>